<dbReference type="Ensembl" id="ENSPEMT00000042514.1">
    <property type="protein sequence ID" value="ENSPEMP00000030907.1"/>
    <property type="gene ID" value="ENSPEMG00000027308.1"/>
</dbReference>
<proteinExistence type="predicted"/>
<reference evidence="2" key="2">
    <citation type="submission" date="2025-08" db="UniProtKB">
        <authorList>
            <consortium name="Ensembl"/>
        </authorList>
    </citation>
    <scope>IDENTIFICATION</scope>
</reference>
<dbReference type="GeneID" id="102913508"/>
<accession>A0A6I9LJK7</accession>
<feature type="compositionally biased region" description="Polar residues" evidence="1">
    <location>
        <begin position="1"/>
        <end position="10"/>
    </location>
</feature>
<protein>
    <submittedName>
        <fullName evidence="2">Predicted gene 5617</fullName>
    </submittedName>
</protein>
<sequence>MAQNSVSLSAGDQADRAAHRSSQGDLSPSAVAWAMVSGDSFLVTSVEPNQPGGPRPPARPSVRTDRRRMPVGGRSRSRSRQGRFSPYPTPGVKLDLLRRELQQRLVALGNALAARIST</sequence>
<name>A0A6I9LJK7_PERMB</name>
<feature type="region of interest" description="Disordered" evidence="1">
    <location>
        <begin position="1"/>
        <end position="28"/>
    </location>
</feature>
<gene>
    <name evidence="2" type="primary">C7H11orf71</name>
</gene>
<feature type="region of interest" description="Disordered" evidence="1">
    <location>
        <begin position="43"/>
        <end position="91"/>
    </location>
</feature>
<evidence type="ECO:0000313" key="3">
    <source>
        <dbReference type="Proteomes" id="UP000694547"/>
    </source>
</evidence>
<dbReference type="PANTHER" id="PTHR16445:SF0">
    <property type="entry name" value="GENE 5617-RELATED"/>
    <property type="match status" value="1"/>
</dbReference>
<dbReference type="InterPro" id="IPR031487">
    <property type="entry name" value="DUF4687"/>
</dbReference>
<dbReference type="Pfam" id="PF15747">
    <property type="entry name" value="DUF4687"/>
    <property type="match status" value="1"/>
</dbReference>
<dbReference type="PANTHER" id="PTHR16445">
    <property type="entry name" value="SIMILAR TO HYPOTHETICAL PROTEIN FLJ20010"/>
    <property type="match status" value="1"/>
</dbReference>
<dbReference type="OrthoDB" id="9681738at2759"/>
<keyword evidence="3" id="KW-1185">Reference proteome</keyword>
<organism evidence="2 3">
    <name type="scientific">Peromyscus maniculatus bairdii</name>
    <name type="common">Prairie deer mouse</name>
    <dbReference type="NCBI Taxonomy" id="230844"/>
    <lineage>
        <taxon>Eukaryota</taxon>
        <taxon>Metazoa</taxon>
        <taxon>Chordata</taxon>
        <taxon>Craniata</taxon>
        <taxon>Vertebrata</taxon>
        <taxon>Euteleostomi</taxon>
        <taxon>Mammalia</taxon>
        <taxon>Eutheria</taxon>
        <taxon>Euarchontoglires</taxon>
        <taxon>Glires</taxon>
        <taxon>Rodentia</taxon>
        <taxon>Myomorpha</taxon>
        <taxon>Muroidea</taxon>
        <taxon>Cricetidae</taxon>
        <taxon>Neotominae</taxon>
        <taxon>Peromyscus</taxon>
    </lineage>
</organism>
<dbReference type="Proteomes" id="UP000694547">
    <property type="component" value="Chromosome 7"/>
</dbReference>
<dbReference type="AlphaFoldDB" id="A0A6I9LJK7"/>
<dbReference type="GeneTree" id="ENSGT00390000007962"/>
<reference evidence="2" key="3">
    <citation type="submission" date="2025-09" db="UniProtKB">
        <authorList>
            <consortium name="Ensembl"/>
        </authorList>
    </citation>
    <scope>IDENTIFICATION</scope>
</reference>
<reference evidence="2 3" key="1">
    <citation type="submission" date="2018-10" db="EMBL/GenBank/DDBJ databases">
        <title>Improved assembly of the deer mouse Peromyscus maniculatus genome.</title>
        <authorList>
            <person name="Lassance J.-M."/>
            <person name="Hoekstra H.E."/>
        </authorList>
    </citation>
    <scope>NUCLEOTIDE SEQUENCE [LARGE SCALE GENOMIC DNA]</scope>
</reference>
<evidence type="ECO:0000313" key="2">
    <source>
        <dbReference type="Ensembl" id="ENSPEMP00000030907.1"/>
    </source>
</evidence>
<dbReference type="RefSeq" id="XP_006979820.1">
    <property type="nucleotide sequence ID" value="XM_006979758.4"/>
</dbReference>
<evidence type="ECO:0000256" key="1">
    <source>
        <dbReference type="SAM" id="MobiDB-lite"/>
    </source>
</evidence>